<dbReference type="Pfam" id="PF16199">
    <property type="entry name" value="Radical_SAM_C"/>
    <property type="match status" value="1"/>
</dbReference>
<dbReference type="InterPro" id="IPR005911">
    <property type="entry name" value="YhcC-like"/>
</dbReference>
<dbReference type="PROSITE" id="PS51918">
    <property type="entry name" value="RADICAL_SAM"/>
    <property type="match status" value="1"/>
</dbReference>
<dbReference type="PANTHER" id="PTHR11135:SF1">
    <property type="entry name" value="PROTEIN YHCC"/>
    <property type="match status" value="1"/>
</dbReference>
<evidence type="ECO:0000313" key="8">
    <source>
        <dbReference type="EMBL" id="EAT16655.1"/>
    </source>
</evidence>
<evidence type="ECO:0000256" key="1">
    <source>
        <dbReference type="ARBA" id="ARBA00001966"/>
    </source>
</evidence>
<gene>
    <name evidence="8" type="ORF">Dace_2750</name>
</gene>
<dbReference type="InterPro" id="IPR007197">
    <property type="entry name" value="rSAM"/>
</dbReference>
<keyword evidence="2" id="KW-0004">4Fe-4S</keyword>
<dbReference type="Gene3D" id="3.80.30.20">
    <property type="entry name" value="tm_1862 like domain"/>
    <property type="match status" value="1"/>
</dbReference>
<dbReference type="InterPro" id="IPR058240">
    <property type="entry name" value="rSAM_sf"/>
</dbReference>
<dbReference type="SMART" id="SM00729">
    <property type="entry name" value="Elp3"/>
    <property type="match status" value="1"/>
</dbReference>
<protein>
    <recommendedName>
        <fullName evidence="7">Radical SAM core domain-containing protein</fullName>
    </recommendedName>
</protein>
<dbReference type="Proteomes" id="UP000005695">
    <property type="component" value="Unassembled WGS sequence"/>
</dbReference>
<dbReference type="CDD" id="cd01335">
    <property type="entry name" value="Radical_SAM"/>
    <property type="match status" value="1"/>
</dbReference>
<evidence type="ECO:0000256" key="2">
    <source>
        <dbReference type="ARBA" id="ARBA00022485"/>
    </source>
</evidence>
<dbReference type="NCBIfam" id="TIGR01212">
    <property type="entry name" value="TIGR01212 family radical SAM protein"/>
    <property type="match status" value="1"/>
</dbReference>
<dbReference type="SFLD" id="SFLDS00029">
    <property type="entry name" value="Radical_SAM"/>
    <property type="match status" value="1"/>
</dbReference>
<dbReference type="InterPro" id="IPR032432">
    <property type="entry name" value="Radical_SAM_C"/>
</dbReference>
<keyword evidence="5" id="KW-0408">Iron</keyword>
<keyword evidence="4" id="KW-0479">Metal-binding</keyword>
<feature type="domain" description="Radical SAM core" evidence="7">
    <location>
        <begin position="15"/>
        <end position="265"/>
    </location>
</feature>
<dbReference type="PANTHER" id="PTHR11135">
    <property type="entry name" value="HISTONE ACETYLTRANSFERASE-RELATED"/>
    <property type="match status" value="1"/>
</dbReference>
<organism evidence="8 9">
    <name type="scientific">Desulfuromonas acetoxidans (strain DSM 684 / 11070)</name>
    <dbReference type="NCBI Taxonomy" id="281689"/>
    <lineage>
        <taxon>Bacteria</taxon>
        <taxon>Pseudomonadati</taxon>
        <taxon>Thermodesulfobacteriota</taxon>
        <taxon>Desulfuromonadia</taxon>
        <taxon>Desulfuromonadales</taxon>
        <taxon>Desulfuromonadaceae</taxon>
        <taxon>Desulfuromonas</taxon>
    </lineage>
</organism>
<dbReference type="InterPro" id="IPR023404">
    <property type="entry name" value="rSAM_horseshoe"/>
</dbReference>
<evidence type="ECO:0000313" key="9">
    <source>
        <dbReference type="Proteomes" id="UP000005695"/>
    </source>
</evidence>
<dbReference type="SUPFAM" id="SSF102114">
    <property type="entry name" value="Radical SAM enzymes"/>
    <property type="match status" value="1"/>
</dbReference>
<name>Q1K1Y4_DESA6</name>
<dbReference type="SFLD" id="SFLDG01086">
    <property type="entry name" value="elongater_protein-like"/>
    <property type="match status" value="1"/>
</dbReference>
<evidence type="ECO:0000256" key="6">
    <source>
        <dbReference type="ARBA" id="ARBA00023014"/>
    </source>
</evidence>
<reference evidence="8" key="2">
    <citation type="submission" date="2006-05" db="EMBL/GenBank/DDBJ databases">
        <title>Sequencing of the draft genome and assembly of Desulfuromonas acetoxidans DSM 684.</title>
        <authorList>
            <consortium name="US DOE Joint Genome Institute (JGI-PGF)"/>
            <person name="Copeland A."/>
            <person name="Lucas S."/>
            <person name="Lapidus A."/>
            <person name="Barry K."/>
            <person name="Detter J.C."/>
            <person name="Glavina del Rio T."/>
            <person name="Hammon N."/>
            <person name="Israni S."/>
            <person name="Dalin E."/>
            <person name="Tice H."/>
            <person name="Bruce D."/>
            <person name="Pitluck S."/>
            <person name="Richardson P."/>
        </authorList>
    </citation>
    <scope>NUCLEOTIDE SEQUENCE [LARGE SCALE GENOMIC DNA]</scope>
    <source>
        <strain evidence="8">DSM 684</strain>
    </source>
</reference>
<dbReference type="GO" id="GO:0051539">
    <property type="term" value="F:4 iron, 4 sulfur cluster binding"/>
    <property type="evidence" value="ECO:0007669"/>
    <property type="project" value="UniProtKB-KW"/>
</dbReference>
<evidence type="ECO:0000256" key="3">
    <source>
        <dbReference type="ARBA" id="ARBA00022691"/>
    </source>
</evidence>
<keyword evidence="9" id="KW-1185">Reference proteome</keyword>
<dbReference type="RefSeq" id="WP_005998733.1">
    <property type="nucleotide sequence ID" value="NZ_AAEW02000004.1"/>
</dbReference>
<sequence length="305" mass="34731">MSKAYRVYSQYLKQRFGGRVHKISIDAGFSCPNRGTDRQSPGCLFCEPNGSGSFGIARRLSVAEQVEHGKEIMVRKYKAKHFMAYFQPFSNTYAPVEVLRALYDEALSVKDVVGLAVGTRPDCLGDDVLDLLQEYHQRTYFWLELGVQSCHDKTLNFLRRGHDYGCFVDAYNRAKQRGLRVCVHVILGLPGESHKEMMATADEMARLKVDGIKVHLLHVLKDTALGDLYEQGAFTLFDQTSYVQTVVDFIERLHPDTMIQRLTGDGPRDILLAPRWSLKKWEVLNAVDEEFERRGSRQGAACRFL</sequence>
<accession>Q1K1Y4</accession>
<dbReference type="OrthoDB" id="9801689at2"/>
<evidence type="ECO:0000259" key="7">
    <source>
        <dbReference type="PROSITE" id="PS51918"/>
    </source>
</evidence>
<reference evidence="8" key="1">
    <citation type="submission" date="2006-05" db="EMBL/GenBank/DDBJ databases">
        <title>Annotation of the draft genome assembly of Desulfuromonas acetoxidans DSM 684.</title>
        <authorList>
            <consortium name="US DOE Joint Genome Institute (JGI-ORNL)"/>
            <person name="Larimer F."/>
            <person name="Land M."/>
            <person name="Hauser L."/>
        </authorList>
    </citation>
    <scope>NUCLEOTIDE SEQUENCE [LARGE SCALE GENOMIC DNA]</scope>
    <source>
        <strain evidence="8">DSM 684</strain>
    </source>
</reference>
<evidence type="ECO:0000256" key="4">
    <source>
        <dbReference type="ARBA" id="ARBA00022723"/>
    </source>
</evidence>
<dbReference type="InterPro" id="IPR006638">
    <property type="entry name" value="Elp3/MiaA/NifB-like_rSAM"/>
</dbReference>
<dbReference type="SFLD" id="SFLDG01091">
    <property type="entry name" value="uncharacterized_CHP01210-like"/>
    <property type="match status" value="1"/>
</dbReference>
<comment type="caution">
    <text evidence="8">The sequence shown here is derived from an EMBL/GenBank/DDBJ whole genome shotgun (WGS) entry which is preliminary data.</text>
</comment>
<comment type="cofactor">
    <cofactor evidence="1">
        <name>[4Fe-4S] cluster</name>
        <dbReference type="ChEBI" id="CHEBI:49883"/>
    </cofactor>
</comment>
<dbReference type="Pfam" id="PF04055">
    <property type="entry name" value="Radical_SAM"/>
    <property type="match status" value="1"/>
</dbReference>
<keyword evidence="6" id="KW-0411">Iron-sulfur</keyword>
<dbReference type="GO" id="GO:0003824">
    <property type="term" value="F:catalytic activity"/>
    <property type="evidence" value="ECO:0007669"/>
    <property type="project" value="InterPro"/>
</dbReference>
<proteinExistence type="predicted"/>
<dbReference type="AlphaFoldDB" id="Q1K1Y4"/>
<dbReference type="EMBL" id="AAEW02000004">
    <property type="protein sequence ID" value="EAT16655.1"/>
    <property type="molecule type" value="Genomic_DNA"/>
</dbReference>
<dbReference type="GO" id="GO:0046872">
    <property type="term" value="F:metal ion binding"/>
    <property type="evidence" value="ECO:0007669"/>
    <property type="project" value="UniProtKB-KW"/>
</dbReference>
<keyword evidence="3" id="KW-0949">S-adenosyl-L-methionine</keyword>
<dbReference type="InterPro" id="IPR039661">
    <property type="entry name" value="ELP3"/>
</dbReference>
<evidence type="ECO:0000256" key="5">
    <source>
        <dbReference type="ARBA" id="ARBA00023004"/>
    </source>
</evidence>